<dbReference type="GO" id="GO:0005737">
    <property type="term" value="C:cytoplasm"/>
    <property type="evidence" value="ECO:0007669"/>
    <property type="project" value="TreeGrafter"/>
</dbReference>
<dbReference type="InterPro" id="IPR041065">
    <property type="entry name" value="GNAT-like"/>
</dbReference>
<protein>
    <submittedName>
        <fullName evidence="2">Phosphatase</fullName>
        <ecNumber evidence="2">3.-.-.-</ecNumber>
    </submittedName>
</protein>
<dbReference type="KEGG" id="rcr:NCTC10994_00282"/>
<reference evidence="2 3" key="1">
    <citation type="submission" date="2018-06" db="EMBL/GenBank/DDBJ databases">
        <authorList>
            <consortium name="Pathogen Informatics"/>
            <person name="Doyle S."/>
        </authorList>
    </citation>
    <scope>NUCLEOTIDE SEQUENCE [LARGE SCALE GENOMIC DNA]</scope>
    <source>
        <strain evidence="2 3">NCTC10994</strain>
    </source>
</reference>
<dbReference type="PANTHER" id="PTHR19288:SF95">
    <property type="entry name" value="D-GLYCEROL 3-PHOSPHATE PHOSPHATASE"/>
    <property type="match status" value="1"/>
</dbReference>
<name>A0A2X4WWT1_9NOCA</name>
<dbReference type="SUPFAM" id="SSF56784">
    <property type="entry name" value="HAD-like"/>
    <property type="match status" value="1"/>
</dbReference>
<dbReference type="InterPro" id="IPR006357">
    <property type="entry name" value="HAD-SF_hydro_IIA"/>
</dbReference>
<feature type="domain" description="GCN5-related N-acetyltransferase-like" evidence="1">
    <location>
        <begin position="285"/>
        <end position="342"/>
    </location>
</feature>
<dbReference type="PANTHER" id="PTHR19288">
    <property type="entry name" value="4-NITROPHENYLPHOSPHATASE-RELATED"/>
    <property type="match status" value="1"/>
</dbReference>
<dbReference type="GO" id="GO:0016791">
    <property type="term" value="F:phosphatase activity"/>
    <property type="evidence" value="ECO:0007669"/>
    <property type="project" value="TreeGrafter"/>
</dbReference>
<keyword evidence="2" id="KW-0378">Hydrolase</keyword>
<dbReference type="EMBL" id="LS483468">
    <property type="protein sequence ID" value="SQI28534.1"/>
    <property type="molecule type" value="Genomic_DNA"/>
</dbReference>
<dbReference type="STRING" id="1219011.GCA_001895045_00003"/>
<dbReference type="NCBIfam" id="TIGR01460">
    <property type="entry name" value="HAD-SF-IIA"/>
    <property type="match status" value="1"/>
</dbReference>
<sequence length="345" mass="35857">MTSPGGAFGHAPAELPEETLRSLYDVLLLDLDGTVYRGAHAVPGAREALTTGDKLFYVTNNASRRPGEVAHHLRDLGFPAEDASVVTSSQSAARLLAEQVPAGSPVLVVGTEALAEEVARVGLVPVRTAAAEPVAVVQGHSPETGWAILAEATLAIRAGAWWVATNIDSTLPTERGLVLGNGSMVAAVRHATGAVPVVAGKPAAPLLEDAIRRSAAERPLVVGDRLDTDIEGANAVGADSLLVLTGVSTVDDLLRAPAEQRPTYVGASLSCLDAPVSETRVAPGGTWSIRFDGEDLHLQSSGEAGDAMEVLRGLLGIAWSKPGFRRVVPGDEHARNVLAEWAIDL</sequence>
<gene>
    <name evidence="2" type="primary">yutF</name>
    <name evidence="2" type="ORF">NCTC10994_00282</name>
</gene>
<evidence type="ECO:0000313" key="3">
    <source>
        <dbReference type="Proteomes" id="UP000249091"/>
    </source>
</evidence>
<dbReference type="Pfam" id="PF13344">
    <property type="entry name" value="Hydrolase_6"/>
    <property type="match status" value="1"/>
</dbReference>
<dbReference type="AlphaFoldDB" id="A0A2X4WWT1"/>
<evidence type="ECO:0000313" key="2">
    <source>
        <dbReference type="EMBL" id="SQI28534.1"/>
    </source>
</evidence>
<dbReference type="Pfam" id="PF13242">
    <property type="entry name" value="Hydrolase_like"/>
    <property type="match status" value="1"/>
</dbReference>
<evidence type="ECO:0000259" key="1">
    <source>
        <dbReference type="Pfam" id="PF18407"/>
    </source>
</evidence>
<keyword evidence="3" id="KW-1185">Reference proteome</keyword>
<dbReference type="Proteomes" id="UP000249091">
    <property type="component" value="Chromosome 1"/>
</dbReference>
<dbReference type="InterPro" id="IPR036412">
    <property type="entry name" value="HAD-like_sf"/>
</dbReference>
<dbReference type="RefSeq" id="WP_072698063.1">
    <property type="nucleotide sequence ID" value="NZ_JAFBBL010000001.1"/>
</dbReference>
<dbReference type="InterPro" id="IPR023214">
    <property type="entry name" value="HAD_sf"/>
</dbReference>
<dbReference type="Gene3D" id="3.40.50.1000">
    <property type="entry name" value="HAD superfamily/HAD-like"/>
    <property type="match status" value="2"/>
</dbReference>
<dbReference type="Pfam" id="PF18407">
    <property type="entry name" value="GNAT_like"/>
    <property type="match status" value="1"/>
</dbReference>
<proteinExistence type="predicted"/>
<accession>A0A2X4WWT1</accession>
<dbReference type="EC" id="3.-.-.-" evidence="2"/>
<organism evidence="2 3">
    <name type="scientific">Rhodococcus coprophilus</name>
    <dbReference type="NCBI Taxonomy" id="38310"/>
    <lineage>
        <taxon>Bacteria</taxon>
        <taxon>Bacillati</taxon>
        <taxon>Actinomycetota</taxon>
        <taxon>Actinomycetes</taxon>
        <taxon>Mycobacteriales</taxon>
        <taxon>Nocardiaceae</taxon>
        <taxon>Rhodococcus</taxon>
    </lineage>
</organism>